<dbReference type="Gene3D" id="3.60.10.10">
    <property type="entry name" value="Endonuclease/exonuclease/phosphatase"/>
    <property type="match status" value="1"/>
</dbReference>
<evidence type="ECO:0008006" key="10">
    <source>
        <dbReference type="Google" id="ProtNLM"/>
    </source>
</evidence>
<dbReference type="GO" id="GO:0016787">
    <property type="term" value="F:hydrolase activity"/>
    <property type="evidence" value="ECO:0007669"/>
    <property type="project" value="UniProtKB-KW"/>
</dbReference>
<evidence type="ECO:0000256" key="8">
    <source>
        <dbReference type="ARBA" id="ARBA00023204"/>
    </source>
</evidence>
<dbReference type="SUPFAM" id="SSF56219">
    <property type="entry name" value="DNase I-like"/>
    <property type="match status" value="1"/>
</dbReference>
<protein>
    <recommendedName>
        <fullName evidence="10">Endonuclease/exonuclease/phosphatase domain-containing protein</fullName>
    </recommendedName>
</protein>
<evidence type="ECO:0000256" key="5">
    <source>
        <dbReference type="ARBA" id="ARBA00022763"/>
    </source>
</evidence>
<evidence type="ECO:0000313" key="9">
    <source>
        <dbReference type="EMBL" id="QHT79864.1"/>
    </source>
</evidence>
<evidence type="ECO:0000256" key="3">
    <source>
        <dbReference type="ARBA" id="ARBA00022722"/>
    </source>
</evidence>
<dbReference type="GO" id="GO:0006281">
    <property type="term" value="P:DNA repair"/>
    <property type="evidence" value="ECO:0007669"/>
    <property type="project" value="UniProtKB-KW"/>
</dbReference>
<dbReference type="AlphaFoldDB" id="A0A6C0HHC8"/>
<sequence>MVYTKSRRYKNGNKTKKHIQTEPNELTVMSFNVELFLNLYDFTVKDDIIESAEIVQSKLKRFKKLFANVDIACLQETYIPGVGVSMSDNTKELRMFDTRLRHLKIQDICRSHILDWENSIYLYGDPSYLANAIYISDRVKTLPKIKTVDNETSHKINKKGLERCYSIATVQVSGQHIKIVSVHLIGGRFDDAEAILDDTYYMEKLNQIKEVVSSASPDIICGDFNTKIRTPEIVVNNDEYFESILAKMHQDTITPTSKTLYKTRWDKWIYMDDIHKYLKESGYKSVYYSGNKNDILDTSITDTSAFGGIVDMIYYKSDSLTMKPHSLSIVGDSVVMKKKLDTRIYTPVLSDHFPVKVSFEII</sequence>
<keyword evidence="3" id="KW-0540">Nuclease</keyword>
<evidence type="ECO:0000256" key="4">
    <source>
        <dbReference type="ARBA" id="ARBA00022723"/>
    </source>
</evidence>
<evidence type="ECO:0000256" key="2">
    <source>
        <dbReference type="ARBA" id="ARBA00001946"/>
    </source>
</evidence>
<accession>A0A6C0HHC8</accession>
<dbReference type="InterPro" id="IPR051547">
    <property type="entry name" value="TDP2-like"/>
</dbReference>
<keyword evidence="7" id="KW-0460">Magnesium</keyword>
<dbReference type="EMBL" id="MN739956">
    <property type="protein sequence ID" value="QHT79864.1"/>
    <property type="molecule type" value="Genomic_DNA"/>
</dbReference>
<evidence type="ECO:0000256" key="6">
    <source>
        <dbReference type="ARBA" id="ARBA00022801"/>
    </source>
</evidence>
<organism evidence="9">
    <name type="scientific">viral metagenome</name>
    <dbReference type="NCBI Taxonomy" id="1070528"/>
    <lineage>
        <taxon>unclassified sequences</taxon>
        <taxon>metagenomes</taxon>
        <taxon>organismal metagenomes</taxon>
    </lineage>
</organism>
<keyword evidence="8" id="KW-0234">DNA repair</keyword>
<keyword evidence="4" id="KW-0479">Metal-binding</keyword>
<reference evidence="9" key="1">
    <citation type="journal article" date="2020" name="Nature">
        <title>Giant virus diversity and host interactions through global metagenomics.</title>
        <authorList>
            <person name="Schulz F."/>
            <person name="Roux S."/>
            <person name="Paez-Espino D."/>
            <person name="Jungbluth S."/>
            <person name="Walsh D.A."/>
            <person name="Denef V.J."/>
            <person name="McMahon K.D."/>
            <person name="Konstantinidis K.T."/>
            <person name="Eloe-Fadrosh E.A."/>
            <person name="Kyrpides N.C."/>
            <person name="Woyke T."/>
        </authorList>
    </citation>
    <scope>NUCLEOTIDE SEQUENCE</scope>
    <source>
        <strain evidence="9">GVMAG-M-3300023184-105</strain>
    </source>
</reference>
<comment type="cofactor">
    <cofactor evidence="1">
        <name>Mn(2+)</name>
        <dbReference type="ChEBI" id="CHEBI:29035"/>
    </cofactor>
</comment>
<dbReference type="PANTHER" id="PTHR15822:SF4">
    <property type="entry name" value="TYROSYL-DNA PHOSPHODIESTERASE 2"/>
    <property type="match status" value="1"/>
</dbReference>
<evidence type="ECO:0000256" key="1">
    <source>
        <dbReference type="ARBA" id="ARBA00001936"/>
    </source>
</evidence>
<evidence type="ECO:0000256" key="7">
    <source>
        <dbReference type="ARBA" id="ARBA00022842"/>
    </source>
</evidence>
<dbReference type="PANTHER" id="PTHR15822">
    <property type="entry name" value="TRAF AND TNF RECEPTOR-ASSOCIATED PROTEIN"/>
    <property type="match status" value="1"/>
</dbReference>
<comment type="cofactor">
    <cofactor evidence="2">
        <name>Mg(2+)</name>
        <dbReference type="ChEBI" id="CHEBI:18420"/>
    </cofactor>
</comment>
<dbReference type="GO" id="GO:0046872">
    <property type="term" value="F:metal ion binding"/>
    <property type="evidence" value="ECO:0007669"/>
    <property type="project" value="UniProtKB-KW"/>
</dbReference>
<dbReference type="GO" id="GO:0004518">
    <property type="term" value="F:nuclease activity"/>
    <property type="evidence" value="ECO:0007669"/>
    <property type="project" value="UniProtKB-KW"/>
</dbReference>
<keyword evidence="6" id="KW-0378">Hydrolase</keyword>
<proteinExistence type="predicted"/>
<dbReference type="InterPro" id="IPR036691">
    <property type="entry name" value="Endo/exonu/phosph_ase_sf"/>
</dbReference>
<name>A0A6C0HHC8_9ZZZZ</name>
<keyword evidence="5" id="KW-0227">DNA damage</keyword>